<dbReference type="GO" id="GO:0005634">
    <property type="term" value="C:nucleus"/>
    <property type="evidence" value="ECO:0007669"/>
    <property type="project" value="TreeGrafter"/>
</dbReference>
<feature type="domain" description="MAGE" evidence="2">
    <location>
        <begin position="50"/>
        <end position="110"/>
    </location>
</feature>
<proteinExistence type="predicted"/>
<dbReference type="InterPro" id="IPR002190">
    <property type="entry name" value="MHD_dom"/>
</dbReference>
<dbReference type="PANTHER" id="PTHR11736:SF14">
    <property type="entry name" value="NSE3 HOMOLOG, SMC5-SMC6 COMPLEX COMPONENT"/>
    <property type="match status" value="1"/>
</dbReference>
<feature type="compositionally biased region" description="Acidic residues" evidence="1">
    <location>
        <begin position="290"/>
        <end position="304"/>
    </location>
</feature>
<dbReference type="PROSITE" id="PS50838">
    <property type="entry name" value="MAGE"/>
    <property type="match status" value="1"/>
</dbReference>
<dbReference type="AlphaFoldDB" id="A0A084R0T4"/>
<reference evidence="3 4" key="1">
    <citation type="journal article" date="2014" name="BMC Genomics">
        <title>Comparative genome sequencing reveals chemotype-specific gene clusters in the toxigenic black mold Stachybotrys.</title>
        <authorList>
            <person name="Semeiks J."/>
            <person name="Borek D."/>
            <person name="Otwinowski Z."/>
            <person name="Grishin N.V."/>
        </authorList>
    </citation>
    <scope>NUCLEOTIDE SEQUENCE [LARGE SCALE GENOMIC DNA]</scope>
    <source>
        <strain evidence="3 4">IBT 40285</strain>
    </source>
</reference>
<feature type="region of interest" description="Disordered" evidence="1">
    <location>
        <begin position="1"/>
        <end position="51"/>
    </location>
</feature>
<dbReference type="EMBL" id="KL659358">
    <property type="protein sequence ID" value="KFA69819.1"/>
    <property type="molecule type" value="Genomic_DNA"/>
</dbReference>
<feature type="compositionally biased region" description="Acidic residues" evidence="1">
    <location>
        <begin position="32"/>
        <end position="42"/>
    </location>
</feature>
<feature type="region of interest" description="Disordered" evidence="1">
    <location>
        <begin position="280"/>
        <end position="304"/>
    </location>
</feature>
<accession>A0A084R0T4</accession>
<dbReference type="OrthoDB" id="205198at2759"/>
<dbReference type="PANTHER" id="PTHR11736">
    <property type="entry name" value="MELANOMA-ASSOCIATED ANTIGEN MAGE ANTIGEN"/>
    <property type="match status" value="1"/>
</dbReference>
<dbReference type="OMA" id="GMQMVEQ"/>
<dbReference type="Gene3D" id="1.10.10.1200">
    <property type="entry name" value="MAGE homology domain, winged helix WH1 motif"/>
    <property type="match status" value="1"/>
</dbReference>
<dbReference type="FunCoup" id="A0A084R0T4">
    <property type="interactions" value="32"/>
</dbReference>
<evidence type="ECO:0000313" key="4">
    <source>
        <dbReference type="Proteomes" id="UP000028524"/>
    </source>
</evidence>
<dbReference type="InterPro" id="IPR041898">
    <property type="entry name" value="MAGE_WH1"/>
</dbReference>
<dbReference type="Gene3D" id="1.10.10.1210">
    <property type="entry name" value="MAGE homology domain, winged helix WH2 motif"/>
    <property type="match status" value="1"/>
</dbReference>
<keyword evidence="4" id="KW-1185">Reference proteome</keyword>
<dbReference type="Proteomes" id="UP000028524">
    <property type="component" value="Unassembled WGS sequence"/>
</dbReference>
<dbReference type="HOGENOM" id="CLU_048908_0_0_1"/>
<dbReference type="GO" id="GO:0006281">
    <property type="term" value="P:DNA repair"/>
    <property type="evidence" value="ECO:0007669"/>
    <property type="project" value="TreeGrafter"/>
</dbReference>
<dbReference type="Pfam" id="PF01454">
    <property type="entry name" value="MAGE"/>
    <property type="match status" value="1"/>
</dbReference>
<gene>
    <name evidence="3" type="ORF">S40285_02462</name>
</gene>
<evidence type="ECO:0000313" key="3">
    <source>
        <dbReference type="EMBL" id="KFA69819.1"/>
    </source>
</evidence>
<name>A0A084R0T4_STAC4</name>
<evidence type="ECO:0000259" key="2">
    <source>
        <dbReference type="PROSITE" id="PS50838"/>
    </source>
</evidence>
<organism evidence="3 4">
    <name type="scientific">Stachybotrys chlorohalonatus (strain IBT 40285)</name>
    <dbReference type="NCBI Taxonomy" id="1283841"/>
    <lineage>
        <taxon>Eukaryota</taxon>
        <taxon>Fungi</taxon>
        <taxon>Dikarya</taxon>
        <taxon>Ascomycota</taxon>
        <taxon>Pezizomycotina</taxon>
        <taxon>Sordariomycetes</taxon>
        <taxon>Hypocreomycetidae</taxon>
        <taxon>Hypocreales</taxon>
        <taxon>Stachybotryaceae</taxon>
        <taxon>Stachybotrys</taxon>
    </lineage>
</organism>
<dbReference type="STRING" id="1283841.A0A084R0T4"/>
<evidence type="ECO:0000256" key="1">
    <source>
        <dbReference type="SAM" id="MobiDB-lite"/>
    </source>
</evidence>
<dbReference type="InterPro" id="IPR041899">
    <property type="entry name" value="MAGE_WH2"/>
</dbReference>
<sequence>MPPGQRRQREVEDEDMDEDERPRQRRNRNVSDDEAEEDSEDDTSSHQHADDQLAKKLVRYAIACEYSRTPIRRDGIKERVLGNQGRSFKRIFARAQEQLRSVWGMELRELPVREKMSLQERRQAMKSNSQPKIGSGAYILSSTLPDAYRAAEILGPSKIPSAEDEATYVAFYTMIVSLVWLNGGELSEQKLKRYLTRLNADQNVSTERTDATLKKMERQGYVIRKAERPPVGQDGEQVVSWHVGPRAKEEIGLDGVMGMAKEVYGEWNEDLEKKIRSSLGIRSRSGNGGDGEEEEEEEVTQAGG</sequence>
<dbReference type="InterPro" id="IPR037445">
    <property type="entry name" value="MAGE"/>
</dbReference>
<dbReference type="InParanoid" id="A0A084R0T4"/>
<protein>
    <recommendedName>
        <fullName evidence="2">MAGE domain-containing protein</fullName>
    </recommendedName>
</protein>
<dbReference type="SMART" id="SM01373">
    <property type="entry name" value="MAGE"/>
    <property type="match status" value="1"/>
</dbReference>